<dbReference type="Proteomes" id="UP000831534">
    <property type="component" value="Chromosome"/>
</dbReference>
<accession>A0A8T9MUK1</accession>
<proteinExistence type="predicted"/>
<dbReference type="AlphaFoldDB" id="A0A8T9MUK1"/>
<dbReference type="PROSITE" id="PS50088">
    <property type="entry name" value="ANK_REPEAT"/>
    <property type="match status" value="2"/>
</dbReference>
<dbReference type="InterPro" id="IPR002110">
    <property type="entry name" value="Ankyrin_rpt"/>
</dbReference>
<dbReference type="SMART" id="SM00248">
    <property type="entry name" value="ANK"/>
    <property type="match status" value="5"/>
</dbReference>
<keyword evidence="2 3" id="KW-0040">ANK repeat</keyword>
<evidence type="ECO:0000256" key="4">
    <source>
        <dbReference type="SAM" id="SignalP"/>
    </source>
</evidence>
<reference evidence="5" key="1">
    <citation type="journal article" date="2022" name="Res Sq">
        <title>Evolution of multicellular longitudinally dividing oral cavity symbionts (Neisseriaceae).</title>
        <authorList>
            <person name="Nyongesa S."/>
            <person name="Weber P."/>
            <person name="Bernet E."/>
            <person name="Pullido F."/>
            <person name="Nieckarz M."/>
            <person name="Delaby M."/>
            <person name="Nieves C."/>
            <person name="Viehboeck T."/>
            <person name="Krause N."/>
            <person name="Rivera-Millot A."/>
            <person name="Nakamura A."/>
            <person name="Vischer N."/>
            <person name="VanNieuwenhze M."/>
            <person name="Brun Y."/>
            <person name="Cava F."/>
            <person name="Bulgheresi S."/>
            <person name="Veyrier F."/>
        </authorList>
    </citation>
    <scope>NUCLEOTIDE SEQUENCE</scope>
    <source>
        <strain evidence="5">17694</strain>
    </source>
</reference>
<keyword evidence="6" id="KW-1185">Reference proteome</keyword>
<name>A0A8T9MUK1_9NEIS</name>
<feature type="repeat" description="ANK" evidence="3">
    <location>
        <begin position="101"/>
        <end position="133"/>
    </location>
</feature>
<evidence type="ECO:0000313" key="5">
    <source>
        <dbReference type="EMBL" id="UOP05550.1"/>
    </source>
</evidence>
<feature type="repeat" description="ANK" evidence="3">
    <location>
        <begin position="174"/>
        <end position="206"/>
    </location>
</feature>
<dbReference type="Gene3D" id="1.25.40.20">
    <property type="entry name" value="Ankyrin repeat-containing domain"/>
    <property type="match status" value="1"/>
</dbReference>
<dbReference type="PROSITE" id="PS50297">
    <property type="entry name" value="ANK_REP_REGION"/>
    <property type="match status" value="2"/>
</dbReference>
<feature type="signal peptide" evidence="4">
    <location>
        <begin position="1"/>
        <end position="22"/>
    </location>
</feature>
<keyword evidence="1" id="KW-0677">Repeat</keyword>
<gene>
    <name evidence="5" type="ORF">LVJ77_05425</name>
</gene>
<dbReference type="PANTHER" id="PTHR24171:SF8">
    <property type="entry name" value="BRCA1-ASSOCIATED RING DOMAIN PROTEIN 1"/>
    <property type="match status" value="1"/>
</dbReference>
<dbReference type="GO" id="GO:0085020">
    <property type="term" value="P:protein K6-linked ubiquitination"/>
    <property type="evidence" value="ECO:0007669"/>
    <property type="project" value="TreeGrafter"/>
</dbReference>
<evidence type="ECO:0000256" key="1">
    <source>
        <dbReference type="ARBA" id="ARBA00022737"/>
    </source>
</evidence>
<dbReference type="Pfam" id="PF00023">
    <property type="entry name" value="Ank"/>
    <property type="match status" value="2"/>
</dbReference>
<feature type="chain" id="PRO_5035887654" evidence="4">
    <location>
        <begin position="23"/>
        <end position="251"/>
    </location>
</feature>
<evidence type="ECO:0000256" key="3">
    <source>
        <dbReference type="PROSITE-ProRule" id="PRU00023"/>
    </source>
</evidence>
<dbReference type="SUPFAM" id="SSF48403">
    <property type="entry name" value="Ankyrin repeat"/>
    <property type="match status" value="1"/>
</dbReference>
<dbReference type="GO" id="GO:0004842">
    <property type="term" value="F:ubiquitin-protein transferase activity"/>
    <property type="evidence" value="ECO:0007669"/>
    <property type="project" value="TreeGrafter"/>
</dbReference>
<dbReference type="RefSeq" id="WP_027010042.1">
    <property type="nucleotide sequence ID" value="NZ_CP091521.1"/>
</dbReference>
<organism evidence="5 6">
    <name type="scientific">Conchiformibius kuhniae</name>
    <dbReference type="NCBI Taxonomy" id="211502"/>
    <lineage>
        <taxon>Bacteria</taxon>
        <taxon>Pseudomonadati</taxon>
        <taxon>Pseudomonadota</taxon>
        <taxon>Betaproteobacteria</taxon>
        <taxon>Neisseriales</taxon>
        <taxon>Neisseriaceae</taxon>
        <taxon>Conchiformibius</taxon>
    </lineage>
</organism>
<dbReference type="EMBL" id="CP091521">
    <property type="protein sequence ID" value="UOP05550.1"/>
    <property type="molecule type" value="Genomic_DNA"/>
</dbReference>
<keyword evidence="4" id="KW-0732">Signal</keyword>
<evidence type="ECO:0000313" key="6">
    <source>
        <dbReference type="Proteomes" id="UP000831534"/>
    </source>
</evidence>
<reference evidence="5" key="2">
    <citation type="submission" date="2024-09" db="EMBL/GenBank/DDBJ databases">
        <authorList>
            <person name="Veyrier F.J."/>
        </authorList>
    </citation>
    <scope>NUCLEOTIDE SEQUENCE</scope>
    <source>
        <strain evidence="5">17694</strain>
    </source>
</reference>
<evidence type="ECO:0000256" key="2">
    <source>
        <dbReference type="ARBA" id="ARBA00023043"/>
    </source>
</evidence>
<protein>
    <submittedName>
        <fullName evidence="5">Ankyrin repeat domain-containing protein</fullName>
    </submittedName>
</protein>
<dbReference type="KEGG" id="ckh:LVJ77_05425"/>
<sequence>MNIQVKTLASVLALCLFQSACTAPEAPSADAAKPANGFRFSMAEMQDIASPNKLRHRIFYAKPSEGKDAAWFDAVKRGDLATVKKMAENGQDLEAKDEAALGQTALGWAAFIGYEDMVDYLIGKGASLHATDRGDVYNVLKSAALGKNTNIVRKLYKLLDYNKTKLDDQSVESDGETLLMVAASNNRLETVKFLLAQGANPNLVTTTQNPNLGSYNQSALSYACTRGHTEMQKLLIENKVINHRTGKSSCE</sequence>
<dbReference type="InterPro" id="IPR036770">
    <property type="entry name" value="Ankyrin_rpt-contain_sf"/>
</dbReference>
<dbReference type="PANTHER" id="PTHR24171">
    <property type="entry name" value="ANKYRIN REPEAT DOMAIN-CONTAINING PROTEIN 39-RELATED"/>
    <property type="match status" value="1"/>
</dbReference>
<dbReference type="Pfam" id="PF12796">
    <property type="entry name" value="Ank_2"/>
    <property type="match status" value="1"/>
</dbReference>